<feature type="compositionally biased region" description="Low complexity" evidence="10">
    <location>
        <begin position="288"/>
        <end position="304"/>
    </location>
</feature>
<keyword evidence="5 9" id="KW-0812">Transmembrane</keyword>
<accession>A0ABX0K5Z5</accession>
<evidence type="ECO:0000256" key="5">
    <source>
        <dbReference type="ARBA" id="ARBA00022692"/>
    </source>
</evidence>
<keyword evidence="13" id="KW-1185">Reference proteome</keyword>
<proteinExistence type="inferred from homology"/>
<sequence>MTRSPLPPENRKPEEGNRFRHTSRADRPSAIGLFWRRHKGKLKPLFVLGFLGACGWFFLSRHEAQSVLKPLLTTMQEKLPLKITTIRIEGENLTSLDAIHEALGISVGDPMLGFDVKAARDRLNALPFVEDASVERRFSGVIIVRLTERPPFAVWQHKGQFILIDREGNPVPDKGITSKDAKAFMQLPLVVGEGAEHGAAELLDAMAKTPDVEAHMTAATLVGGRRWTLTLKDGASVYLPEAAEPQALTRLEELQKRFGLLDRPVEIIDLRLPDRLTIREKPAPAAPPTTDAPAPSEATPSPASHETKGAQKAEPMKKSGGTAEGHDHAAMPHGDAPVSSPRAPSQKHENEHADNNEGVLPS</sequence>
<dbReference type="RefSeq" id="WP_173570705.1">
    <property type="nucleotide sequence ID" value="NZ_WOSY01000011.1"/>
</dbReference>
<dbReference type="Proteomes" id="UP000631653">
    <property type="component" value="Unassembled WGS sequence"/>
</dbReference>
<evidence type="ECO:0000256" key="7">
    <source>
        <dbReference type="ARBA" id="ARBA00023136"/>
    </source>
</evidence>
<evidence type="ECO:0000256" key="4">
    <source>
        <dbReference type="ARBA" id="ARBA00022618"/>
    </source>
</evidence>
<evidence type="ECO:0000313" key="12">
    <source>
        <dbReference type="EMBL" id="NHN89377.1"/>
    </source>
</evidence>
<evidence type="ECO:0000313" key="13">
    <source>
        <dbReference type="Proteomes" id="UP000631653"/>
    </source>
</evidence>
<gene>
    <name evidence="9" type="primary">ftsQ</name>
    <name evidence="12" type="ORF">GOB81_12170</name>
</gene>
<evidence type="ECO:0000256" key="9">
    <source>
        <dbReference type="HAMAP-Rule" id="MF_00911"/>
    </source>
</evidence>
<keyword evidence="4 9" id="KW-0132">Cell division</keyword>
<dbReference type="Gene3D" id="3.40.50.11690">
    <property type="entry name" value="Cell division protein FtsQ/DivIB"/>
    <property type="match status" value="1"/>
</dbReference>
<reference evidence="12 13" key="1">
    <citation type="journal article" date="2020" name="Int. J. Syst. Evol. Microbiol.">
        <title>Novel acetic acid bacteria from cider fermentations: Acetobacter conturbans sp. nov. and Acetobacter fallax sp. nov.</title>
        <authorList>
            <person name="Sombolestani A.S."/>
            <person name="Cleenwerck I."/>
            <person name="Cnockaert M."/>
            <person name="Borremans W."/>
            <person name="Wieme A.D."/>
            <person name="De Vuyst L."/>
            <person name="Vandamme P."/>
        </authorList>
    </citation>
    <scope>NUCLEOTIDE SEQUENCE [LARGE SCALE GENOMIC DNA]</scope>
    <source>
        <strain evidence="12 13">LMG 1627</strain>
    </source>
</reference>
<comment type="subcellular location">
    <subcellularLocation>
        <location evidence="9">Cell inner membrane</location>
        <topology evidence="9">Single-pass type II membrane protein</topology>
    </subcellularLocation>
    <subcellularLocation>
        <location evidence="1">Membrane</location>
    </subcellularLocation>
    <text evidence="9">Localizes to the division septum.</text>
</comment>
<dbReference type="InterPro" id="IPR013685">
    <property type="entry name" value="POTRA_FtsQ_type"/>
</dbReference>
<feature type="domain" description="POTRA" evidence="11">
    <location>
        <begin position="81"/>
        <end position="149"/>
    </location>
</feature>
<comment type="function">
    <text evidence="9">Essential cell division protein.</text>
</comment>
<evidence type="ECO:0000256" key="8">
    <source>
        <dbReference type="ARBA" id="ARBA00023306"/>
    </source>
</evidence>
<feature type="region of interest" description="Disordered" evidence="10">
    <location>
        <begin position="278"/>
        <end position="362"/>
    </location>
</feature>
<dbReference type="InterPro" id="IPR026579">
    <property type="entry name" value="FtsQ"/>
</dbReference>
<dbReference type="PROSITE" id="PS51779">
    <property type="entry name" value="POTRA"/>
    <property type="match status" value="1"/>
</dbReference>
<dbReference type="InterPro" id="IPR005548">
    <property type="entry name" value="Cell_div_FtsQ/DivIB_C"/>
</dbReference>
<evidence type="ECO:0000256" key="2">
    <source>
        <dbReference type="ARBA" id="ARBA00022475"/>
    </source>
</evidence>
<feature type="compositionally biased region" description="Basic and acidic residues" evidence="10">
    <location>
        <begin position="9"/>
        <end position="24"/>
    </location>
</feature>
<evidence type="ECO:0000256" key="10">
    <source>
        <dbReference type="SAM" id="MobiDB-lite"/>
    </source>
</evidence>
<dbReference type="Pfam" id="PF08478">
    <property type="entry name" value="POTRA_1"/>
    <property type="match status" value="1"/>
</dbReference>
<dbReference type="Pfam" id="PF03799">
    <property type="entry name" value="FtsQ_DivIB_C"/>
    <property type="match status" value="1"/>
</dbReference>
<comment type="similarity">
    <text evidence="9">Belongs to the FtsQ/DivIB family. FtsQ subfamily.</text>
</comment>
<dbReference type="PANTHER" id="PTHR35851">
    <property type="entry name" value="CELL DIVISION PROTEIN FTSQ"/>
    <property type="match status" value="1"/>
</dbReference>
<feature type="compositionally biased region" description="Basic and acidic residues" evidence="10">
    <location>
        <begin position="305"/>
        <end position="317"/>
    </location>
</feature>
<dbReference type="HAMAP" id="MF_00911">
    <property type="entry name" value="FtsQ_subfam"/>
    <property type="match status" value="1"/>
</dbReference>
<dbReference type="EMBL" id="WOSY01000011">
    <property type="protein sequence ID" value="NHN89377.1"/>
    <property type="molecule type" value="Genomic_DNA"/>
</dbReference>
<comment type="caution">
    <text evidence="12">The sequence shown here is derived from an EMBL/GenBank/DDBJ whole genome shotgun (WGS) entry which is preliminary data.</text>
</comment>
<dbReference type="PANTHER" id="PTHR35851:SF1">
    <property type="entry name" value="CELL DIVISION PROTEIN FTSQ"/>
    <property type="match status" value="1"/>
</dbReference>
<evidence type="ECO:0000256" key="1">
    <source>
        <dbReference type="ARBA" id="ARBA00004370"/>
    </source>
</evidence>
<evidence type="ECO:0000256" key="6">
    <source>
        <dbReference type="ARBA" id="ARBA00022989"/>
    </source>
</evidence>
<keyword evidence="7 9" id="KW-0472">Membrane</keyword>
<dbReference type="InterPro" id="IPR034746">
    <property type="entry name" value="POTRA"/>
</dbReference>
<feature type="region of interest" description="Disordered" evidence="10">
    <location>
        <begin position="1"/>
        <end position="24"/>
    </location>
</feature>
<evidence type="ECO:0000259" key="11">
    <source>
        <dbReference type="PROSITE" id="PS51779"/>
    </source>
</evidence>
<feature type="compositionally biased region" description="Basic and acidic residues" evidence="10">
    <location>
        <begin position="346"/>
        <end position="355"/>
    </location>
</feature>
<dbReference type="Gene3D" id="3.10.20.310">
    <property type="entry name" value="membrane protein fhac"/>
    <property type="match status" value="1"/>
</dbReference>
<keyword evidence="8 9" id="KW-0131">Cell cycle</keyword>
<keyword evidence="3 9" id="KW-0997">Cell inner membrane</keyword>
<evidence type="ECO:0000256" key="3">
    <source>
        <dbReference type="ARBA" id="ARBA00022519"/>
    </source>
</evidence>
<keyword evidence="2 9" id="KW-1003">Cell membrane</keyword>
<name>A0ABX0K5Z5_9PROT</name>
<organism evidence="12 13">
    <name type="scientific">Acetobacter conturbans</name>
    <dbReference type="NCBI Taxonomy" id="1737472"/>
    <lineage>
        <taxon>Bacteria</taxon>
        <taxon>Pseudomonadati</taxon>
        <taxon>Pseudomonadota</taxon>
        <taxon>Alphaproteobacteria</taxon>
        <taxon>Acetobacterales</taxon>
        <taxon>Acetobacteraceae</taxon>
        <taxon>Acetobacter</taxon>
    </lineage>
</organism>
<dbReference type="InterPro" id="IPR045335">
    <property type="entry name" value="FtsQ_C_sf"/>
</dbReference>
<protein>
    <recommendedName>
        <fullName evidence="9">Cell division protein FtsQ</fullName>
    </recommendedName>
</protein>
<keyword evidence="6 9" id="KW-1133">Transmembrane helix</keyword>